<dbReference type="PROSITE" id="PS00818">
    <property type="entry name" value="DPS_1"/>
    <property type="match status" value="1"/>
</dbReference>
<evidence type="ECO:0000256" key="2">
    <source>
        <dbReference type="RuleBase" id="RU003875"/>
    </source>
</evidence>
<sequence length="165" mass="18132">MTDSLKVVPSTDSVSTGVRDIGPLASGLSDVLADTYRLLFKTHAIHWNVEGPLFFSVHNLTEEQYQDLFTAADDLAERIRALGHLAPSRLDDITKRSRVEDVTDGLSTAGMIEQLAADHEKLAHRLHALIEMAGSRKDPVTEDLATARSAFHEKAAWMLRALSKG</sequence>
<dbReference type="InterPro" id="IPR008331">
    <property type="entry name" value="Ferritin_DPS_dom"/>
</dbReference>
<dbReference type="InterPro" id="IPR023188">
    <property type="entry name" value="DPS_DNA-bd_CS"/>
</dbReference>
<accession>A0A239F5S5</accession>
<dbReference type="Pfam" id="PF00210">
    <property type="entry name" value="Ferritin"/>
    <property type="match status" value="1"/>
</dbReference>
<comment type="similarity">
    <text evidence="1 2">Belongs to the Dps family.</text>
</comment>
<organism evidence="4 5">
    <name type="scientific">Antarctobacter heliothermus</name>
    <dbReference type="NCBI Taxonomy" id="74033"/>
    <lineage>
        <taxon>Bacteria</taxon>
        <taxon>Pseudomonadati</taxon>
        <taxon>Pseudomonadota</taxon>
        <taxon>Alphaproteobacteria</taxon>
        <taxon>Rhodobacterales</taxon>
        <taxon>Roseobacteraceae</taxon>
        <taxon>Antarctobacter</taxon>
    </lineage>
</organism>
<dbReference type="GO" id="GO:0008199">
    <property type="term" value="F:ferric iron binding"/>
    <property type="evidence" value="ECO:0007669"/>
    <property type="project" value="InterPro"/>
</dbReference>
<dbReference type="Proteomes" id="UP000198440">
    <property type="component" value="Unassembled WGS sequence"/>
</dbReference>
<dbReference type="InterPro" id="IPR009078">
    <property type="entry name" value="Ferritin-like_SF"/>
</dbReference>
<dbReference type="OrthoDB" id="9797687at2"/>
<protein>
    <submittedName>
        <fullName evidence="4">Starvation-inducible DNA-binding protein</fullName>
    </submittedName>
</protein>
<name>A0A239F5S5_9RHOB</name>
<evidence type="ECO:0000313" key="4">
    <source>
        <dbReference type="EMBL" id="SNS52256.1"/>
    </source>
</evidence>
<gene>
    <name evidence="4" type="ORF">SAMN04488078_101871</name>
</gene>
<dbReference type="PANTHER" id="PTHR42932:SF3">
    <property type="entry name" value="DNA PROTECTION DURING STARVATION PROTEIN"/>
    <property type="match status" value="1"/>
</dbReference>
<evidence type="ECO:0000313" key="5">
    <source>
        <dbReference type="Proteomes" id="UP000198440"/>
    </source>
</evidence>
<keyword evidence="4" id="KW-0238">DNA-binding</keyword>
<dbReference type="GO" id="GO:0003677">
    <property type="term" value="F:DNA binding"/>
    <property type="evidence" value="ECO:0007669"/>
    <property type="project" value="UniProtKB-KW"/>
</dbReference>
<reference evidence="4 5" key="1">
    <citation type="submission" date="2017-06" db="EMBL/GenBank/DDBJ databases">
        <authorList>
            <person name="Kim H.J."/>
            <person name="Triplett B.A."/>
        </authorList>
    </citation>
    <scope>NUCLEOTIDE SEQUENCE [LARGE SCALE GENOMIC DNA]</scope>
    <source>
        <strain evidence="4 5">DSM 11445</strain>
    </source>
</reference>
<evidence type="ECO:0000256" key="1">
    <source>
        <dbReference type="ARBA" id="ARBA00009497"/>
    </source>
</evidence>
<dbReference type="InterPro" id="IPR012347">
    <property type="entry name" value="Ferritin-like"/>
</dbReference>
<evidence type="ECO:0000259" key="3">
    <source>
        <dbReference type="Pfam" id="PF00210"/>
    </source>
</evidence>
<dbReference type="PRINTS" id="PR01346">
    <property type="entry name" value="HELNAPAPROT"/>
</dbReference>
<dbReference type="Gene3D" id="1.20.1260.10">
    <property type="match status" value="1"/>
</dbReference>
<dbReference type="RefSeq" id="WP_089277994.1">
    <property type="nucleotide sequence ID" value="NZ_FZON01000018.1"/>
</dbReference>
<dbReference type="GO" id="GO:0016722">
    <property type="term" value="F:oxidoreductase activity, acting on metal ions"/>
    <property type="evidence" value="ECO:0007669"/>
    <property type="project" value="InterPro"/>
</dbReference>
<dbReference type="PANTHER" id="PTHR42932">
    <property type="entry name" value="GENERAL STRESS PROTEIN 20U"/>
    <property type="match status" value="1"/>
</dbReference>
<proteinExistence type="inferred from homology"/>
<feature type="domain" description="Ferritin/DPS" evidence="3">
    <location>
        <begin position="28"/>
        <end position="162"/>
    </location>
</feature>
<dbReference type="CDD" id="cd01043">
    <property type="entry name" value="DPS"/>
    <property type="match status" value="1"/>
</dbReference>
<dbReference type="PIRSF" id="PIRSF005900">
    <property type="entry name" value="Dps"/>
    <property type="match status" value="1"/>
</dbReference>
<dbReference type="EMBL" id="FZON01000018">
    <property type="protein sequence ID" value="SNS52256.1"/>
    <property type="molecule type" value="Genomic_DNA"/>
</dbReference>
<dbReference type="SUPFAM" id="SSF47240">
    <property type="entry name" value="Ferritin-like"/>
    <property type="match status" value="1"/>
</dbReference>
<dbReference type="AlphaFoldDB" id="A0A239F5S5"/>
<dbReference type="InterPro" id="IPR002177">
    <property type="entry name" value="DPS_DNA-bd"/>
</dbReference>